<feature type="transmembrane region" description="Helical" evidence="11">
    <location>
        <begin position="165"/>
        <end position="189"/>
    </location>
</feature>
<evidence type="ECO:0000256" key="9">
    <source>
        <dbReference type="ARBA" id="ARBA00023136"/>
    </source>
</evidence>
<dbReference type="Gene3D" id="3.40.50.2000">
    <property type="entry name" value="Glycogen Phosphorylase B"/>
    <property type="match status" value="1"/>
</dbReference>
<organism evidence="12 13">
    <name type="scientific">Parelaphostrongylus tenuis</name>
    <name type="common">Meningeal worm</name>
    <dbReference type="NCBI Taxonomy" id="148309"/>
    <lineage>
        <taxon>Eukaryota</taxon>
        <taxon>Metazoa</taxon>
        <taxon>Ecdysozoa</taxon>
        <taxon>Nematoda</taxon>
        <taxon>Chromadorea</taxon>
        <taxon>Rhabditida</taxon>
        <taxon>Rhabditina</taxon>
        <taxon>Rhabditomorpha</taxon>
        <taxon>Strongyloidea</taxon>
        <taxon>Metastrongylidae</taxon>
        <taxon>Parelaphostrongylus</taxon>
    </lineage>
</organism>
<dbReference type="Proteomes" id="UP001196413">
    <property type="component" value="Unassembled WGS sequence"/>
</dbReference>
<dbReference type="InterPro" id="IPR050271">
    <property type="entry name" value="UDP-glycosyltransferase"/>
</dbReference>
<comment type="catalytic activity">
    <reaction evidence="10">
        <text>glucuronate acceptor + UDP-alpha-D-glucuronate = acceptor beta-D-glucuronoside + UDP + H(+)</text>
        <dbReference type="Rhea" id="RHEA:21032"/>
        <dbReference type="ChEBI" id="CHEBI:15378"/>
        <dbReference type="ChEBI" id="CHEBI:58052"/>
        <dbReference type="ChEBI" id="CHEBI:58223"/>
        <dbReference type="ChEBI" id="CHEBI:132367"/>
        <dbReference type="ChEBI" id="CHEBI:132368"/>
        <dbReference type="EC" id="2.4.1.17"/>
    </reaction>
</comment>
<keyword evidence="8 11" id="KW-1133">Transmembrane helix</keyword>
<evidence type="ECO:0000256" key="5">
    <source>
        <dbReference type="ARBA" id="ARBA00022679"/>
    </source>
</evidence>
<evidence type="ECO:0000256" key="1">
    <source>
        <dbReference type="ARBA" id="ARBA00004167"/>
    </source>
</evidence>
<evidence type="ECO:0000256" key="11">
    <source>
        <dbReference type="SAM" id="Phobius"/>
    </source>
</evidence>
<name>A0AAD5WEK6_PARTN</name>
<dbReference type="CDD" id="cd03784">
    <property type="entry name" value="GT1_Gtf-like"/>
    <property type="match status" value="1"/>
</dbReference>
<sequence>MPNTTFIWKYEEEDLLGTFTRPLPNLYLTNWLPQKALLADARISTFVTHGGLGSTTEIAYMGMTAVMLIPLFWDQRRNANMLARHGSAIVIEKYELANSTKIAEAINAILKDKSYAMNAKKLAEMLVNQPISAKELMIRHAEFAARFGRVSNLDPYGRRLSTIQYYLIDIMFIVAASLTTVFYLLYRIIKALLQIRFRKRKCD</sequence>
<dbReference type="GO" id="GO:0016020">
    <property type="term" value="C:membrane"/>
    <property type="evidence" value="ECO:0007669"/>
    <property type="project" value="UniProtKB-SubCell"/>
</dbReference>
<gene>
    <name evidence="12" type="ORF">KIN20_027970</name>
</gene>
<keyword evidence="4" id="KW-0328">Glycosyltransferase</keyword>
<dbReference type="EMBL" id="JAHQIW010005780">
    <property type="protein sequence ID" value="KAJ1367118.1"/>
    <property type="molecule type" value="Genomic_DNA"/>
</dbReference>
<dbReference type="PANTHER" id="PTHR48043:SF23">
    <property type="entry name" value="UDP-GLUCURONOSYLTRANSFERASE"/>
    <property type="match status" value="1"/>
</dbReference>
<evidence type="ECO:0000256" key="6">
    <source>
        <dbReference type="ARBA" id="ARBA00022692"/>
    </source>
</evidence>
<evidence type="ECO:0000256" key="10">
    <source>
        <dbReference type="ARBA" id="ARBA00047475"/>
    </source>
</evidence>
<accession>A0AAD5WEK6</accession>
<evidence type="ECO:0000256" key="8">
    <source>
        <dbReference type="ARBA" id="ARBA00022989"/>
    </source>
</evidence>
<comment type="caution">
    <text evidence="12">The sequence shown here is derived from an EMBL/GenBank/DDBJ whole genome shotgun (WGS) entry which is preliminary data.</text>
</comment>
<dbReference type="EC" id="2.4.1.17" evidence="3"/>
<protein>
    <recommendedName>
        <fullName evidence="3">glucuronosyltransferase</fullName>
        <ecNumber evidence="3">2.4.1.17</ecNumber>
    </recommendedName>
</protein>
<keyword evidence="7" id="KW-0732">Signal</keyword>
<reference evidence="12" key="1">
    <citation type="submission" date="2021-06" db="EMBL/GenBank/DDBJ databases">
        <title>Parelaphostrongylus tenuis whole genome reference sequence.</title>
        <authorList>
            <person name="Garwood T.J."/>
            <person name="Larsen P.A."/>
            <person name="Fountain-Jones N.M."/>
            <person name="Garbe J.R."/>
            <person name="Macchietto M.G."/>
            <person name="Kania S.A."/>
            <person name="Gerhold R.W."/>
            <person name="Richards J.E."/>
            <person name="Wolf T.M."/>
        </authorList>
    </citation>
    <scope>NUCLEOTIDE SEQUENCE</scope>
    <source>
        <strain evidence="12">MNPRO001-30</strain>
        <tissue evidence="12">Meninges</tissue>
    </source>
</reference>
<evidence type="ECO:0000256" key="7">
    <source>
        <dbReference type="ARBA" id="ARBA00022729"/>
    </source>
</evidence>
<keyword evidence="9 11" id="KW-0472">Membrane</keyword>
<keyword evidence="13" id="KW-1185">Reference proteome</keyword>
<comment type="subcellular location">
    <subcellularLocation>
        <location evidence="1">Membrane</location>
        <topology evidence="1">Single-pass membrane protein</topology>
    </subcellularLocation>
</comment>
<dbReference type="SUPFAM" id="SSF53756">
    <property type="entry name" value="UDP-Glycosyltransferase/glycogen phosphorylase"/>
    <property type="match status" value="1"/>
</dbReference>
<dbReference type="GO" id="GO:0015020">
    <property type="term" value="F:glucuronosyltransferase activity"/>
    <property type="evidence" value="ECO:0007669"/>
    <property type="project" value="UniProtKB-EC"/>
</dbReference>
<keyword evidence="6 11" id="KW-0812">Transmembrane</keyword>
<proteinExistence type="inferred from homology"/>
<evidence type="ECO:0000313" key="13">
    <source>
        <dbReference type="Proteomes" id="UP001196413"/>
    </source>
</evidence>
<comment type="similarity">
    <text evidence="2">Belongs to the UDP-glycosyltransferase family.</text>
</comment>
<evidence type="ECO:0000256" key="3">
    <source>
        <dbReference type="ARBA" id="ARBA00012544"/>
    </source>
</evidence>
<dbReference type="Pfam" id="PF00201">
    <property type="entry name" value="UDPGT"/>
    <property type="match status" value="1"/>
</dbReference>
<dbReference type="FunFam" id="3.40.50.2000:FF:000038">
    <property type="entry name" value="UDP-GlucuronosylTransferase"/>
    <property type="match status" value="1"/>
</dbReference>
<dbReference type="AlphaFoldDB" id="A0AAD5WEK6"/>
<dbReference type="PANTHER" id="PTHR48043">
    <property type="entry name" value="EG:EG0003.4 PROTEIN-RELATED"/>
    <property type="match status" value="1"/>
</dbReference>
<evidence type="ECO:0000256" key="4">
    <source>
        <dbReference type="ARBA" id="ARBA00022676"/>
    </source>
</evidence>
<evidence type="ECO:0000313" key="12">
    <source>
        <dbReference type="EMBL" id="KAJ1367118.1"/>
    </source>
</evidence>
<keyword evidence="5" id="KW-0808">Transferase</keyword>
<evidence type="ECO:0000256" key="2">
    <source>
        <dbReference type="ARBA" id="ARBA00009995"/>
    </source>
</evidence>
<dbReference type="InterPro" id="IPR002213">
    <property type="entry name" value="UDP_glucos_trans"/>
</dbReference>